<dbReference type="Proteomes" id="UP000552587">
    <property type="component" value="Unassembled WGS sequence"/>
</dbReference>
<reference evidence="2 3" key="1">
    <citation type="submission" date="2020-07" db="EMBL/GenBank/DDBJ databases">
        <authorList>
            <person name="Xu S."/>
            <person name="Li A."/>
        </authorList>
    </citation>
    <scope>NUCLEOTIDE SEQUENCE [LARGE SCALE GENOMIC DNA]</scope>
    <source>
        <strain evidence="2 3">SG-8</strain>
    </source>
</reference>
<evidence type="ECO:0000313" key="2">
    <source>
        <dbReference type="EMBL" id="MBB1087683.1"/>
    </source>
</evidence>
<feature type="domain" description="Integrase catalytic" evidence="1">
    <location>
        <begin position="217"/>
        <end position="446"/>
    </location>
</feature>
<protein>
    <recommendedName>
        <fullName evidence="1">Integrase catalytic domain-containing protein</fullName>
    </recommendedName>
</protein>
<dbReference type="InterPro" id="IPR036397">
    <property type="entry name" value="RNaseH_sf"/>
</dbReference>
<evidence type="ECO:0000259" key="1">
    <source>
        <dbReference type="PROSITE" id="PS50994"/>
    </source>
</evidence>
<dbReference type="GO" id="GO:0015074">
    <property type="term" value="P:DNA integration"/>
    <property type="evidence" value="ECO:0007669"/>
    <property type="project" value="InterPro"/>
</dbReference>
<organism evidence="2 3">
    <name type="scientific">Marilutibacter penaei</name>
    <dbReference type="NCBI Taxonomy" id="2759900"/>
    <lineage>
        <taxon>Bacteria</taxon>
        <taxon>Pseudomonadati</taxon>
        <taxon>Pseudomonadota</taxon>
        <taxon>Gammaproteobacteria</taxon>
        <taxon>Lysobacterales</taxon>
        <taxon>Lysobacteraceae</taxon>
        <taxon>Marilutibacter</taxon>
    </lineage>
</organism>
<dbReference type="AlphaFoldDB" id="A0A7W3U2D1"/>
<gene>
    <name evidence="2" type="ORF">H4F99_04180</name>
</gene>
<accession>A0A7W3U2D1</accession>
<dbReference type="EMBL" id="JACHTE010000002">
    <property type="protein sequence ID" value="MBB1087683.1"/>
    <property type="molecule type" value="Genomic_DNA"/>
</dbReference>
<dbReference type="InterPro" id="IPR001584">
    <property type="entry name" value="Integrase_cat-core"/>
</dbReference>
<proteinExistence type="predicted"/>
<dbReference type="InterPro" id="IPR012337">
    <property type="entry name" value="RNaseH-like_sf"/>
</dbReference>
<comment type="caution">
    <text evidence="2">The sequence shown here is derived from an EMBL/GenBank/DDBJ whole genome shotgun (WGS) entry which is preliminary data.</text>
</comment>
<sequence length="628" mass="71643">MSIAERLAMAPELRDTTIWDKPRESDIPKDDLEEYRRRKKAVTAYLNGTTFATIDQDYGYAKSQIYRMMNRCLTVRPNGTMFGFHALIPGVSIAPYMRKSPVNPELAAQAKGLAGAFIQLMAEHEGLYRYVEKHALKAGGKSAAVIAKAIRAEFLKKCAKVRAPNQYPFNTDDQGARALVRFIDRMREDHYATKSGNEEERADLFDQPLTAQPSGAQQLRPFEEAEHDGHNGDFYFVIKTRGRRGEWIYTTPMRLWLLILIDRSSRAILGYAYRLGSTNYPAISVMRSFVHAITPWKPKDLTLPHLAYKEGAGFPSGVAPRARGRLVDLVCFDGAKANTAKVTMRGLTRVMGATINYGRVRYPIARPFIERLNQTLETHGFRRLPMGFNPKGPKEERESALKAASEHAVTTDELEQVIDVMLANYNADSHEDLVNRSPIEYIRMWDSQTVSPLRRVDNPEELAQRFLRLEFIKTIRGGGDSHRTPYIELWWARYTNDVLRKMKDSIGKKVRIIVDVDGDIRLIRGYLRRGSKELPLGILKAGPPWHLTAHTLEQRQAAHRANRIKKLVVKPGTDMMQTFKEVRQREAEERKSATNQLVKAGRIADPDMLNRERDARARVAKKDWIKLK</sequence>
<dbReference type="PROSITE" id="PS50994">
    <property type="entry name" value="INTEGRASE"/>
    <property type="match status" value="1"/>
</dbReference>
<dbReference type="GO" id="GO:0003676">
    <property type="term" value="F:nucleic acid binding"/>
    <property type="evidence" value="ECO:0007669"/>
    <property type="project" value="InterPro"/>
</dbReference>
<name>A0A7W3U2D1_9GAMM</name>
<dbReference type="SUPFAM" id="SSF53098">
    <property type="entry name" value="Ribonuclease H-like"/>
    <property type="match status" value="1"/>
</dbReference>
<dbReference type="Gene3D" id="3.30.420.10">
    <property type="entry name" value="Ribonuclease H-like superfamily/Ribonuclease H"/>
    <property type="match status" value="1"/>
</dbReference>
<dbReference type="RefSeq" id="WP_182668451.1">
    <property type="nucleotide sequence ID" value="NZ_JACHTE010000002.1"/>
</dbReference>
<keyword evidence="3" id="KW-1185">Reference proteome</keyword>
<evidence type="ECO:0000313" key="3">
    <source>
        <dbReference type="Proteomes" id="UP000552587"/>
    </source>
</evidence>